<dbReference type="AlphaFoldDB" id="A0A0V1FGR0"/>
<accession>A0A0V1FGR0</accession>
<name>A0A0V1FGR0_TRIPS</name>
<evidence type="ECO:0000313" key="1">
    <source>
        <dbReference type="EMBL" id="KRY85193.1"/>
    </source>
</evidence>
<dbReference type="Proteomes" id="UP000054995">
    <property type="component" value="Unassembled WGS sequence"/>
</dbReference>
<keyword evidence="2" id="KW-1185">Reference proteome</keyword>
<evidence type="ECO:0000313" key="2">
    <source>
        <dbReference type="Proteomes" id="UP000054995"/>
    </source>
</evidence>
<dbReference type="EMBL" id="JYDT01000096">
    <property type="protein sequence ID" value="KRY85193.1"/>
    <property type="molecule type" value="Genomic_DNA"/>
</dbReference>
<comment type="caution">
    <text evidence="1">The sequence shown here is derived from an EMBL/GenBank/DDBJ whole genome shotgun (WGS) entry which is preliminary data.</text>
</comment>
<sequence length="61" mass="7075">MVLTLTGKFWSLTAWRTETNAVRCVMLCEVRKLSNRTWLSAHGIWQEMPCTYPNLGIMQSN</sequence>
<protein>
    <submittedName>
        <fullName evidence="1">Uncharacterized protein</fullName>
    </submittedName>
</protein>
<reference evidence="1 2" key="1">
    <citation type="submission" date="2015-01" db="EMBL/GenBank/DDBJ databases">
        <title>Evolution of Trichinella species and genotypes.</title>
        <authorList>
            <person name="Korhonen P.K."/>
            <person name="Edoardo P."/>
            <person name="Giuseppe L.R."/>
            <person name="Gasser R.B."/>
        </authorList>
    </citation>
    <scope>NUCLEOTIDE SEQUENCE [LARGE SCALE GENOMIC DNA]</scope>
    <source>
        <strain evidence="1">ISS470</strain>
    </source>
</reference>
<proteinExistence type="predicted"/>
<gene>
    <name evidence="1" type="ORF">T4D_9049</name>
</gene>
<organism evidence="1 2">
    <name type="scientific">Trichinella pseudospiralis</name>
    <name type="common">Parasitic roundworm</name>
    <dbReference type="NCBI Taxonomy" id="6337"/>
    <lineage>
        <taxon>Eukaryota</taxon>
        <taxon>Metazoa</taxon>
        <taxon>Ecdysozoa</taxon>
        <taxon>Nematoda</taxon>
        <taxon>Enoplea</taxon>
        <taxon>Dorylaimia</taxon>
        <taxon>Trichinellida</taxon>
        <taxon>Trichinellidae</taxon>
        <taxon>Trichinella</taxon>
    </lineage>
</organism>